<dbReference type="Gene3D" id="1.10.1220.10">
    <property type="entry name" value="Met repressor-like"/>
    <property type="match status" value="1"/>
</dbReference>
<organism evidence="2 3">
    <name type="scientific">Serratia fonticola</name>
    <dbReference type="NCBI Taxonomy" id="47917"/>
    <lineage>
        <taxon>Bacteria</taxon>
        <taxon>Pseudomonadati</taxon>
        <taxon>Pseudomonadota</taxon>
        <taxon>Gammaproteobacteria</taxon>
        <taxon>Enterobacterales</taxon>
        <taxon>Yersiniaceae</taxon>
        <taxon>Serratia</taxon>
    </lineage>
</organism>
<dbReference type="InterPro" id="IPR031807">
    <property type="entry name" value="HicB-like"/>
</dbReference>
<evidence type="ECO:0000313" key="2">
    <source>
        <dbReference type="EMBL" id="MBC3211644.1"/>
    </source>
</evidence>
<dbReference type="Gene3D" id="3.30.160.250">
    <property type="match status" value="1"/>
</dbReference>
<dbReference type="GO" id="GO:0006355">
    <property type="term" value="P:regulation of DNA-templated transcription"/>
    <property type="evidence" value="ECO:0007669"/>
    <property type="project" value="InterPro"/>
</dbReference>
<proteinExistence type="predicted"/>
<dbReference type="PANTHER" id="PTHR34873">
    <property type="entry name" value="SSR1766 PROTEIN"/>
    <property type="match status" value="1"/>
</dbReference>
<feature type="domain" description="HicB-like antitoxin of toxin-antitoxin system" evidence="1">
    <location>
        <begin position="3"/>
        <end position="129"/>
    </location>
</feature>
<dbReference type="AlphaFoldDB" id="A0AAW3WLK9"/>
<dbReference type="GO" id="GO:0043565">
    <property type="term" value="F:sequence-specific DNA binding"/>
    <property type="evidence" value="ECO:0007669"/>
    <property type="project" value="UniProtKB-ARBA"/>
</dbReference>
<dbReference type="EMBL" id="JACNYO010000004">
    <property type="protein sequence ID" value="MBC3211644.1"/>
    <property type="molecule type" value="Genomic_DNA"/>
</dbReference>
<accession>A0AAW3WLK9</accession>
<gene>
    <name evidence="2" type="ORF">H8J20_05800</name>
</gene>
<evidence type="ECO:0000313" key="3">
    <source>
        <dbReference type="Proteomes" id="UP000659084"/>
    </source>
</evidence>
<reference evidence="2" key="1">
    <citation type="submission" date="2020-08" db="EMBL/GenBank/DDBJ databases">
        <title>Food and environmental bacterial isolates.</title>
        <authorList>
            <person name="Richter L."/>
            <person name="Du Plessis E.M."/>
            <person name="Duvenage S."/>
            <person name="Allam M."/>
            <person name="Korsten L."/>
        </authorList>
    </citation>
    <scope>NUCLEOTIDE SEQUENCE</scope>
    <source>
        <strain evidence="2">UPMP2127</strain>
    </source>
</reference>
<sequence length="135" mass="15337">MIYPIFIFKTSEGFDGYFPDVEGCFFAGEKMSDIPKNAEEAFGVHMEALIEEGFPVPAAPQDPQSYLNDSRLREDGGILGFVEIDPAKYEDKSIKFNLTMPRNLLTAIDKYIETTRGYKNRSQFLAELAREKISH</sequence>
<dbReference type="InterPro" id="IPR035069">
    <property type="entry name" value="TTHA1013/TTHA0281-like"/>
</dbReference>
<dbReference type="CDD" id="cd22231">
    <property type="entry name" value="RHH_NikR_HicB-like"/>
    <property type="match status" value="1"/>
</dbReference>
<dbReference type="Proteomes" id="UP000659084">
    <property type="component" value="Unassembled WGS sequence"/>
</dbReference>
<dbReference type="PANTHER" id="PTHR34873:SF3">
    <property type="entry name" value="ADDICTION MODULE TOXIN, HICA FAMILY"/>
    <property type="match status" value="1"/>
</dbReference>
<dbReference type="RefSeq" id="WP_021180099.1">
    <property type="nucleotide sequence ID" value="NZ_CAMISB010000008.1"/>
</dbReference>
<name>A0AAW3WLK9_SERFO</name>
<dbReference type="InterPro" id="IPR013321">
    <property type="entry name" value="Arc_rbn_hlx_hlx"/>
</dbReference>
<comment type="caution">
    <text evidence="2">The sequence shown here is derived from an EMBL/GenBank/DDBJ whole genome shotgun (WGS) entry which is preliminary data.</text>
</comment>
<protein>
    <submittedName>
        <fullName evidence="2">Type II toxin-antitoxin system HicB family antitoxin</fullName>
    </submittedName>
</protein>
<dbReference type="Pfam" id="PF15919">
    <property type="entry name" value="HicB_lk_antitox"/>
    <property type="match status" value="1"/>
</dbReference>
<evidence type="ECO:0000259" key="1">
    <source>
        <dbReference type="Pfam" id="PF15919"/>
    </source>
</evidence>
<dbReference type="SUPFAM" id="SSF143100">
    <property type="entry name" value="TTHA1013/TTHA0281-like"/>
    <property type="match status" value="1"/>
</dbReference>